<dbReference type="Proteomes" id="UP000235104">
    <property type="component" value="Unassembled WGS sequence"/>
</dbReference>
<dbReference type="PANTHER" id="PTHR39168:SF1">
    <property type="entry name" value="TRANSCRIPTIONAL REGULATORY PROTEIN"/>
    <property type="match status" value="1"/>
</dbReference>
<reference evidence="2" key="1">
    <citation type="submission" date="2017-12" db="EMBL/GenBank/DDBJ databases">
        <authorList>
            <person name="Thomas-White K."/>
            <person name="Wolfe A.J."/>
        </authorList>
    </citation>
    <scope>NUCLEOTIDE SEQUENCE</scope>
    <source>
        <strain evidence="2">UMB0043</strain>
    </source>
</reference>
<gene>
    <name evidence="2" type="ORF">CYJ44_011075</name>
</gene>
<evidence type="ECO:0000313" key="2">
    <source>
        <dbReference type="EMBL" id="MEM5986690.1"/>
    </source>
</evidence>
<evidence type="ECO:0000313" key="3">
    <source>
        <dbReference type="Proteomes" id="UP000235104"/>
    </source>
</evidence>
<dbReference type="SUPFAM" id="SSF46785">
    <property type="entry name" value="Winged helix' DNA-binding domain"/>
    <property type="match status" value="1"/>
</dbReference>
<protein>
    <submittedName>
        <fullName evidence="2">Winged helix-turn-helix domain-containing protein</fullName>
    </submittedName>
</protein>
<dbReference type="InterPro" id="IPR011991">
    <property type="entry name" value="ArsR-like_HTH"/>
</dbReference>
<dbReference type="PANTHER" id="PTHR39168">
    <property type="entry name" value="TRANSCRIPTIONAL REGULATOR-RELATED"/>
    <property type="match status" value="1"/>
</dbReference>
<dbReference type="InterPro" id="IPR001845">
    <property type="entry name" value="HTH_ArsR_DNA-bd_dom"/>
</dbReference>
<dbReference type="PROSITE" id="PS50987">
    <property type="entry name" value="HTH_ARSR_2"/>
    <property type="match status" value="1"/>
</dbReference>
<dbReference type="Pfam" id="PF12840">
    <property type="entry name" value="HTH_20"/>
    <property type="match status" value="1"/>
</dbReference>
<dbReference type="Gene3D" id="1.10.10.10">
    <property type="entry name" value="Winged helix-like DNA-binding domain superfamily/Winged helix DNA-binding domain"/>
    <property type="match status" value="1"/>
</dbReference>
<dbReference type="EMBL" id="PKHR02000020">
    <property type="protein sequence ID" value="MEM5986690.1"/>
    <property type="molecule type" value="Genomic_DNA"/>
</dbReference>
<feature type="domain" description="HTH arsR-type" evidence="1">
    <location>
        <begin position="30"/>
        <end position="125"/>
    </location>
</feature>
<dbReference type="InterPro" id="IPR036388">
    <property type="entry name" value="WH-like_DNA-bd_sf"/>
</dbReference>
<name>A0ABU9UKF8_9CORY</name>
<organism evidence="2 3">
    <name type="scientific">Corynebacterium hesseae</name>
    <dbReference type="NCBI Taxonomy" id="2913502"/>
    <lineage>
        <taxon>Bacteria</taxon>
        <taxon>Bacillati</taxon>
        <taxon>Actinomycetota</taxon>
        <taxon>Actinomycetes</taxon>
        <taxon>Mycobacteriales</taxon>
        <taxon>Corynebacteriaceae</taxon>
        <taxon>Corynebacterium</taxon>
    </lineage>
</organism>
<accession>A0ABU9UKF8</accession>
<proteinExistence type="predicted"/>
<dbReference type="CDD" id="cd00090">
    <property type="entry name" value="HTH_ARSR"/>
    <property type="match status" value="1"/>
</dbReference>
<dbReference type="InterPro" id="IPR052543">
    <property type="entry name" value="HTH_Metal-responsive_Reg"/>
</dbReference>
<comment type="caution">
    <text evidence="2">The sequence shown here is derived from an EMBL/GenBank/DDBJ whole genome shotgun (WGS) entry which is preliminary data.</text>
</comment>
<dbReference type="SMART" id="SM00418">
    <property type="entry name" value="HTH_ARSR"/>
    <property type="match status" value="1"/>
</dbReference>
<dbReference type="RefSeq" id="WP_180952126.1">
    <property type="nucleotide sequence ID" value="NZ_PKHR02000020.1"/>
</dbReference>
<dbReference type="InterPro" id="IPR036390">
    <property type="entry name" value="WH_DNA-bd_sf"/>
</dbReference>
<sequence length="269" mass="29161">MNLVSSDYACDCSVVTEQFRVHTGGMVARVFPEAVPDISTVASALADSSRAAMCAALMDGRAWTVGELGRYAGLARSTASEHVDVLVTHGLVHDIRQGRHRYIRLAGEDIARVVESLGVVARSPLPTPHSLSASRANANLREGRTCYQHLAGKLGVRLAEQLEEHEFIDSHCQITNQGHRLFIQWGVPPKMLDTGRSCMDSTERRFHLAGPLGTGICKTLLDKEWLSRRGRTRAVRLTPAGRAALNDAGISLNCPTAVPEGFSRSLAPT</sequence>
<evidence type="ECO:0000259" key="1">
    <source>
        <dbReference type="PROSITE" id="PS50987"/>
    </source>
</evidence>
<keyword evidence="3" id="KW-1185">Reference proteome</keyword>